<dbReference type="GO" id="GO:0004519">
    <property type="term" value="F:endonuclease activity"/>
    <property type="evidence" value="ECO:0007669"/>
    <property type="project" value="UniProtKB-KW"/>
</dbReference>
<keyword evidence="2" id="KW-0540">Nuclease</keyword>
<gene>
    <name evidence="2" type="ORF">FM037_11155</name>
</gene>
<dbReference type="Proteomes" id="UP000315947">
    <property type="component" value="Chromosome"/>
</dbReference>
<proteinExistence type="predicted"/>
<keyword evidence="3" id="KW-1185">Reference proteome</keyword>
<sequence>MPLLNETLMVSNMSQVFSKCHIFNFSESYAYADKVRKAIFEDLYAIEPIDVASDLENQIAKPKKWTLLHDYIDYVVRDDLNFYFRGGGWDYDDVLPIISMLDSHRIQHLTLEQYIEGWCRDDDTGETISVTEELIEKYKYQYASEYLEDIALENLPSLIVTEVFTLLFADREAMKAFNLKVAEGLGVRTPRCTYWPKWLERALFCREKGLCAICKTDLTSLHHVNGKLAIDHIVPIALDGVNDPTNLQILCESCNGKKSGSQVVTSNALPVFW</sequence>
<keyword evidence="2" id="KW-0378">Hydrolase</keyword>
<dbReference type="InterPro" id="IPR002711">
    <property type="entry name" value="HNH"/>
</dbReference>
<dbReference type="SMART" id="SM00507">
    <property type="entry name" value="HNHc"/>
    <property type="match status" value="1"/>
</dbReference>
<protein>
    <submittedName>
        <fullName evidence="2">HNH endonuclease</fullName>
    </submittedName>
</protein>
<reference evidence="2 3" key="1">
    <citation type="submission" date="2019-07" db="EMBL/GenBank/DDBJ databases">
        <title>Shewanella sp. YLB-06 whole genomic sequence.</title>
        <authorList>
            <person name="Yu L."/>
        </authorList>
    </citation>
    <scope>NUCLEOTIDE SEQUENCE [LARGE SCALE GENOMIC DNA]</scope>
    <source>
        <strain evidence="2 3">YLB-06</strain>
    </source>
</reference>
<name>A0ABX5WY25_9GAMM</name>
<evidence type="ECO:0000259" key="1">
    <source>
        <dbReference type="SMART" id="SM00507"/>
    </source>
</evidence>
<accession>A0ABX5WY25</accession>
<evidence type="ECO:0000313" key="3">
    <source>
        <dbReference type="Proteomes" id="UP000315947"/>
    </source>
</evidence>
<dbReference type="EMBL" id="CP041614">
    <property type="protein sequence ID" value="QDO83688.1"/>
    <property type="molecule type" value="Genomic_DNA"/>
</dbReference>
<dbReference type="Pfam" id="PF01844">
    <property type="entry name" value="HNH"/>
    <property type="match status" value="1"/>
</dbReference>
<dbReference type="CDD" id="cd00085">
    <property type="entry name" value="HNHc"/>
    <property type="match status" value="1"/>
</dbReference>
<organism evidence="2 3">
    <name type="scientific">Shewanella psychropiezotolerans</name>
    <dbReference type="NCBI Taxonomy" id="2593655"/>
    <lineage>
        <taxon>Bacteria</taxon>
        <taxon>Pseudomonadati</taxon>
        <taxon>Pseudomonadota</taxon>
        <taxon>Gammaproteobacteria</taxon>
        <taxon>Alteromonadales</taxon>
        <taxon>Shewanellaceae</taxon>
        <taxon>Shewanella</taxon>
    </lineage>
</organism>
<keyword evidence="2" id="KW-0255">Endonuclease</keyword>
<dbReference type="Gene3D" id="1.10.30.50">
    <property type="match status" value="1"/>
</dbReference>
<evidence type="ECO:0000313" key="2">
    <source>
        <dbReference type="EMBL" id="QDO83688.1"/>
    </source>
</evidence>
<dbReference type="InterPro" id="IPR003615">
    <property type="entry name" value="HNH_nuc"/>
</dbReference>
<feature type="domain" description="HNH nuclease" evidence="1">
    <location>
        <begin position="198"/>
        <end position="256"/>
    </location>
</feature>